<keyword evidence="13" id="KW-0325">Glycoprotein</keyword>
<dbReference type="InterPro" id="IPR000152">
    <property type="entry name" value="EGF-type_Asp/Asn_hydroxyl_site"/>
</dbReference>
<dbReference type="PROSITE" id="PS01186">
    <property type="entry name" value="EGF_2"/>
    <property type="match status" value="6"/>
</dbReference>
<comment type="subcellular location">
    <subcellularLocation>
        <location evidence="1">Membrane</location>
        <topology evidence="1">Single-pass type I membrane protein</topology>
    </subcellularLocation>
    <subcellularLocation>
        <location evidence="2">Secreted</location>
    </subcellularLocation>
</comment>
<evidence type="ECO:0000256" key="8">
    <source>
        <dbReference type="ARBA" id="ARBA00022737"/>
    </source>
</evidence>
<dbReference type="EMBL" id="RQTK01000142">
    <property type="protein sequence ID" value="RUS86328.1"/>
    <property type="molecule type" value="Genomic_DNA"/>
</dbReference>
<dbReference type="FunFam" id="2.10.25.10:FF:000014">
    <property type="entry name" value="Latent-transforming growth factor beta-binding protein 3"/>
    <property type="match status" value="1"/>
</dbReference>
<dbReference type="Pfam" id="PF12662">
    <property type="entry name" value="cEGF"/>
    <property type="match status" value="1"/>
</dbReference>
<keyword evidence="17" id="KW-1185">Reference proteome</keyword>
<dbReference type="GO" id="GO:0005576">
    <property type="term" value="C:extracellular region"/>
    <property type="evidence" value="ECO:0007669"/>
    <property type="project" value="UniProtKB-SubCell"/>
</dbReference>
<feature type="domain" description="EGF-like" evidence="15">
    <location>
        <begin position="119"/>
        <end position="159"/>
    </location>
</feature>
<feature type="domain" description="EGF-like" evidence="15">
    <location>
        <begin position="287"/>
        <end position="325"/>
    </location>
</feature>
<dbReference type="SUPFAM" id="SSF57184">
    <property type="entry name" value="Growth factor receptor domain"/>
    <property type="match status" value="3"/>
</dbReference>
<feature type="domain" description="EGF-like" evidence="15">
    <location>
        <begin position="368"/>
        <end position="410"/>
    </location>
</feature>
<dbReference type="PANTHER" id="PTHR47333:SF4">
    <property type="entry name" value="EGF-LIKE DOMAIN-CONTAINING PROTEIN"/>
    <property type="match status" value="1"/>
</dbReference>
<keyword evidence="7" id="KW-0732">Signal</keyword>
<evidence type="ECO:0000256" key="9">
    <source>
        <dbReference type="ARBA" id="ARBA00022989"/>
    </source>
</evidence>
<evidence type="ECO:0000256" key="7">
    <source>
        <dbReference type="ARBA" id="ARBA00022729"/>
    </source>
</evidence>
<dbReference type="PRINTS" id="PR00907">
    <property type="entry name" value="THRMBOMODULN"/>
</dbReference>
<dbReference type="InterPro" id="IPR049883">
    <property type="entry name" value="NOTCH1_EGF-like"/>
</dbReference>
<name>A0A433TXV0_ELYCH</name>
<dbReference type="PROSITE" id="PS01187">
    <property type="entry name" value="EGF_CA"/>
    <property type="match status" value="3"/>
</dbReference>
<keyword evidence="4 14" id="KW-0245">EGF-like domain</keyword>
<dbReference type="InterPro" id="IPR001881">
    <property type="entry name" value="EGF-like_Ca-bd_dom"/>
</dbReference>
<dbReference type="Pfam" id="PF07645">
    <property type="entry name" value="EGF_CA"/>
    <property type="match status" value="7"/>
</dbReference>
<dbReference type="STRING" id="188477.A0A433TXV0"/>
<dbReference type="FunFam" id="2.10.25.10:FF:000009">
    <property type="entry name" value="Low-density lipoprotein receptor isoform 1"/>
    <property type="match status" value="1"/>
</dbReference>
<dbReference type="InterPro" id="IPR009030">
    <property type="entry name" value="Growth_fac_rcpt_cys_sf"/>
</dbReference>
<evidence type="ECO:0000256" key="14">
    <source>
        <dbReference type="PROSITE-ProRule" id="PRU00076"/>
    </source>
</evidence>
<dbReference type="InterPro" id="IPR026823">
    <property type="entry name" value="cEGF"/>
</dbReference>
<evidence type="ECO:0000256" key="4">
    <source>
        <dbReference type="ARBA" id="ARBA00022536"/>
    </source>
</evidence>
<dbReference type="GO" id="GO:0005509">
    <property type="term" value="F:calcium ion binding"/>
    <property type="evidence" value="ECO:0007669"/>
    <property type="project" value="InterPro"/>
</dbReference>
<evidence type="ECO:0000256" key="5">
    <source>
        <dbReference type="ARBA" id="ARBA00022583"/>
    </source>
</evidence>
<dbReference type="InterPro" id="IPR052080">
    <property type="entry name" value="vWF_C/EGF_Fibrillin"/>
</dbReference>
<feature type="disulfide bond" evidence="14">
    <location>
        <begin position="291"/>
        <end position="301"/>
    </location>
</feature>
<evidence type="ECO:0000256" key="10">
    <source>
        <dbReference type="ARBA" id="ARBA00023136"/>
    </source>
</evidence>
<feature type="domain" description="EGF-like" evidence="15">
    <location>
        <begin position="244"/>
        <end position="286"/>
    </location>
</feature>
<keyword evidence="10" id="KW-0472">Membrane</keyword>
<dbReference type="FunFam" id="2.10.25.10:FF:000038">
    <property type="entry name" value="Fibrillin 2"/>
    <property type="match status" value="3"/>
</dbReference>
<evidence type="ECO:0000256" key="11">
    <source>
        <dbReference type="ARBA" id="ARBA00023157"/>
    </source>
</evidence>
<feature type="domain" description="EGF-like" evidence="15">
    <location>
        <begin position="411"/>
        <end position="447"/>
    </location>
</feature>
<evidence type="ECO:0000256" key="6">
    <source>
        <dbReference type="ARBA" id="ARBA00022692"/>
    </source>
</evidence>
<dbReference type="GO" id="GO:0006897">
    <property type="term" value="P:endocytosis"/>
    <property type="evidence" value="ECO:0007669"/>
    <property type="project" value="UniProtKB-KW"/>
</dbReference>
<evidence type="ECO:0000313" key="16">
    <source>
        <dbReference type="EMBL" id="RUS86328.1"/>
    </source>
</evidence>
<evidence type="ECO:0000256" key="12">
    <source>
        <dbReference type="ARBA" id="ARBA00023170"/>
    </source>
</evidence>
<feature type="domain" description="EGF-like" evidence="15">
    <location>
        <begin position="326"/>
        <end position="362"/>
    </location>
</feature>
<evidence type="ECO:0000256" key="3">
    <source>
        <dbReference type="ARBA" id="ARBA00022525"/>
    </source>
</evidence>
<comment type="caution">
    <text evidence="14">Lacks conserved residue(s) required for the propagation of feature annotation.</text>
</comment>
<reference evidence="16 17" key="1">
    <citation type="submission" date="2019-01" db="EMBL/GenBank/DDBJ databases">
        <title>A draft genome assembly of the solar-powered sea slug Elysia chlorotica.</title>
        <authorList>
            <person name="Cai H."/>
            <person name="Li Q."/>
            <person name="Fang X."/>
            <person name="Li J."/>
            <person name="Curtis N.E."/>
            <person name="Altenburger A."/>
            <person name="Shibata T."/>
            <person name="Feng M."/>
            <person name="Maeda T."/>
            <person name="Schwartz J.A."/>
            <person name="Shigenobu S."/>
            <person name="Lundholm N."/>
            <person name="Nishiyama T."/>
            <person name="Yang H."/>
            <person name="Hasebe M."/>
            <person name="Li S."/>
            <person name="Pierce S.K."/>
            <person name="Wang J."/>
        </authorList>
    </citation>
    <scope>NUCLEOTIDE SEQUENCE [LARGE SCALE GENOMIC DNA]</scope>
    <source>
        <strain evidence="16">EC2010</strain>
        <tissue evidence="16">Whole organism of an adult</tissue>
    </source>
</reference>
<dbReference type="PANTHER" id="PTHR47333">
    <property type="entry name" value="VON WILLEBRAND FACTOR C AND EGF DOMAIN-CONTAINING PROTEIN"/>
    <property type="match status" value="1"/>
</dbReference>
<dbReference type="Proteomes" id="UP000271974">
    <property type="component" value="Unassembled WGS sequence"/>
</dbReference>
<dbReference type="SMART" id="SM00181">
    <property type="entry name" value="EGF"/>
    <property type="match status" value="9"/>
</dbReference>
<dbReference type="SMART" id="SM00179">
    <property type="entry name" value="EGF_CA"/>
    <property type="match status" value="9"/>
</dbReference>
<comment type="caution">
    <text evidence="16">The sequence shown here is derived from an EMBL/GenBank/DDBJ whole genome shotgun (WGS) entry which is preliminary data.</text>
</comment>
<evidence type="ECO:0000313" key="17">
    <source>
        <dbReference type="Proteomes" id="UP000271974"/>
    </source>
</evidence>
<keyword evidence="12" id="KW-0675">Receptor</keyword>
<proteinExistence type="predicted"/>
<accession>A0A433TXV0</accession>
<dbReference type="InterPro" id="IPR000742">
    <property type="entry name" value="EGF"/>
</dbReference>
<keyword evidence="9" id="KW-1133">Transmembrane helix</keyword>
<dbReference type="PROSITE" id="PS00010">
    <property type="entry name" value="ASX_HYDROXYL"/>
    <property type="match status" value="8"/>
</dbReference>
<organism evidence="16 17">
    <name type="scientific">Elysia chlorotica</name>
    <name type="common">Eastern emerald elysia</name>
    <name type="synonym">Sea slug</name>
    <dbReference type="NCBI Taxonomy" id="188477"/>
    <lineage>
        <taxon>Eukaryota</taxon>
        <taxon>Metazoa</taxon>
        <taxon>Spiralia</taxon>
        <taxon>Lophotrochozoa</taxon>
        <taxon>Mollusca</taxon>
        <taxon>Gastropoda</taxon>
        <taxon>Heterobranchia</taxon>
        <taxon>Euthyneura</taxon>
        <taxon>Panpulmonata</taxon>
        <taxon>Sacoglossa</taxon>
        <taxon>Placobranchoidea</taxon>
        <taxon>Plakobranchidae</taxon>
        <taxon>Elysia</taxon>
    </lineage>
</organism>
<keyword evidence="6" id="KW-0812">Transmembrane</keyword>
<dbReference type="InterPro" id="IPR018097">
    <property type="entry name" value="EGF_Ca-bd_CS"/>
</dbReference>
<sequence length="508" mass="55065">MKDRKRWKAVLANVRLRSTNQGYVGAEKTITFFIRISYLADGAQKLVFDDEDFDESLWSPVDPNGDCVLPSNADVCCAKLIQSPSLNGSLTRQLTDSDKDCSRVHEHFLCRVPSTVTLLGDECALDIHTCSHICTDEFLGYTCSCPEGFTLATDQRTCEDIDECQNSGGSLCSQACVNTEGGYECECYEGYTPGGRSMACLDDNECALGTSTCNLETQSCVNVDGGFQCECLTGYEPSGSDCVDIDECMLELYSCLWPLDACVNTVGSYTCACPSGYEGDGMAGCLDIDECLNTNTCEQSCTNLDGTFQCSCGDGYNLTNITQCEDIDECNGGIHLCGHTCVNTEGTFHCACRDGYTIDQADVSSCRDINECTLNTDTCDKLTETCINTEGSFQCECLPGFQVSPGEPCSDIDECANSAGLCNQTCVNTQGSYYCECTAGFKLINNSFDCLDIDECDVDVMNETACVQICVNSYGSYHCSCFTGEYLRLEGCSIAYSAVKQIQCILTS</sequence>
<evidence type="ECO:0000256" key="2">
    <source>
        <dbReference type="ARBA" id="ARBA00004613"/>
    </source>
</evidence>
<keyword evidence="5" id="KW-0254">Endocytosis</keyword>
<dbReference type="SUPFAM" id="SSF57196">
    <property type="entry name" value="EGF/Laminin"/>
    <property type="match status" value="1"/>
</dbReference>
<evidence type="ECO:0000259" key="15">
    <source>
        <dbReference type="PROSITE" id="PS50026"/>
    </source>
</evidence>
<protein>
    <recommendedName>
        <fullName evidence="15">EGF-like domain-containing protein</fullName>
    </recommendedName>
</protein>
<dbReference type="PROSITE" id="PS50026">
    <property type="entry name" value="EGF_3"/>
    <property type="match status" value="6"/>
</dbReference>
<dbReference type="FunFam" id="2.10.25.10:FF:000005">
    <property type="entry name" value="Fibrillin 2"/>
    <property type="match status" value="1"/>
</dbReference>
<keyword evidence="11 14" id="KW-1015">Disulfide bond</keyword>
<dbReference type="GO" id="GO:0016020">
    <property type="term" value="C:membrane"/>
    <property type="evidence" value="ECO:0007669"/>
    <property type="project" value="UniProtKB-SubCell"/>
</dbReference>
<dbReference type="Gene3D" id="2.10.25.10">
    <property type="entry name" value="Laminin"/>
    <property type="match status" value="9"/>
</dbReference>
<keyword evidence="3" id="KW-0964">Secreted</keyword>
<evidence type="ECO:0000256" key="13">
    <source>
        <dbReference type="ARBA" id="ARBA00023180"/>
    </source>
</evidence>
<keyword evidence="8" id="KW-0677">Repeat</keyword>
<dbReference type="OrthoDB" id="10045365at2759"/>
<gene>
    <name evidence="16" type="ORF">EGW08_005913</name>
</gene>
<dbReference type="AlphaFoldDB" id="A0A433TXV0"/>
<dbReference type="CDD" id="cd00054">
    <property type="entry name" value="EGF_CA"/>
    <property type="match status" value="4"/>
</dbReference>
<evidence type="ECO:0000256" key="1">
    <source>
        <dbReference type="ARBA" id="ARBA00004479"/>
    </source>
</evidence>